<evidence type="ECO:0000256" key="1">
    <source>
        <dbReference type="SAM" id="MobiDB-lite"/>
    </source>
</evidence>
<name>A0A2R6WYJ2_MARPO</name>
<organism evidence="2 3">
    <name type="scientific">Marchantia polymorpha</name>
    <name type="common">Common liverwort</name>
    <name type="synonym">Marchantia aquatica</name>
    <dbReference type="NCBI Taxonomy" id="3197"/>
    <lineage>
        <taxon>Eukaryota</taxon>
        <taxon>Viridiplantae</taxon>
        <taxon>Streptophyta</taxon>
        <taxon>Embryophyta</taxon>
        <taxon>Marchantiophyta</taxon>
        <taxon>Marchantiopsida</taxon>
        <taxon>Marchantiidae</taxon>
        <taxon>Marchantiales</taxon>
        <taxon>Marchantiaceae</taxon>
        <taxon>Marchantia</taxon>
    </lineage>
</organism>
<dbReference type="EMBL" id="KZ772720">
    <property type="protein sequence ID" value="PTQ38931.1"/>
    <property type="molecule type" value="Genomic_DNA"/>
</dbReference>
<evidence type="ECO:0000313" key="2">
    <source>
        <dbReference type="EMBL" id="PTQ38931.1"/>
    </source>
</evidence>
<accession>A0A2R6WYJ2</accession>
<evidence type="ECO:0000313" key="3">
    <source>
        <dbReference type="Proteomes" id="UP000244005"/>
    </source>
</evidence>
<reference evidence="3" key="1">
    <citation type="journal article" date="2017" name="Cell">
        <title>Insights into land plant evolution garnered from the Marchantia polymorpha genome.</title>
        <authorList>
            <person name="Bowman J.L."/>
            <person name="Kohchi T."/>
            <person name="Yamato K.T."/>
            <person name="Jenkins J."/>
            <person name="Shu S."/>
            <person name="Ishizaki K."/>
            <person name="Yamaoka S."/>
            <person name="Nishihama R."/>
            <person name="Nakamura Y."/>
            <person name="Berger F."/>
            <person name="Adam C."/>
            <person name="Aki S.S."/>
            <person name="Althoff F."/>
            <person name="Araki T."/>
            <person name="Arteaga-Vazquez M.A."/>
            <person name="Balasubrmanian S."/>
            <person name="Barry K."/>
            <person name="Bauer D."/>
            <person name="Boehm C.R."/>
            <person name="Briginshaw L."/>
            <person name="Caballero-Perez J."/>
            <person name="Catarino B."/>
            <person name="Chen F."/>
            <person name="Chiyoda S."/>
            <person name="Chovatia M."/>
            <person name="Davies K.M."/>
            <person name="Delmans M."/>
            <person name="Demura T."/>
            <person name="Dierschke T."/>
            <person name="Dolan L."/>
            <person name="Dorantes-Acosta A.E."/>
            <person name="Eklund D.M."/>
            <person name="Florent S.N."/>
            <person name="Flores-Sandoval E."/>
            <person name="Fujiyama A."/>
            <person name="Fukuzawa H."/>
            <person name="Galik B."/>
            <person name="Grimanelli D."/>
            <person name="Grimwood J."/>
            <person name="Grossniklaus U."/>
            <person name="Hamada T."/>
            <person name="Haseloff J."/>
            <person name="Hetherington A.J."/>
            <person name="Higo A."/>
            <person name="Hirakawa Y."/>
            <person name="Hundley H.N."/>
            <person name="Ikeda Y."/>
            <person name="Inoue K."/>
            <person name="Inoue S.I."/>
            <person name="Ishida S."/>
            <person name="Jia Q."/>
            <person name="Kakita M."/>
            <person name="Kanazawa T."/>
            <person name="Kawai Y."/>
            <person name="Kawashima T."/>
            <person name="Kennedy M."/>
            <person name="Kinose K."/>
            <person name="Kinoshita T."/>
            <person name="Kohara Y."/>
            <person name="Koide E."/>
            <person name="Komatsu K."/>
            <person name="Kopischke S."/>
            <person name="Kubo M."/>
            <person name="Kyozuka J."/>
            <person name="Lagercrantz U."/>
            <person name="Lin S.S."/>
            <person name="Lindquist E."/>
            <person name="Lipzen A.M."/>
            <person name="Lu C.W."/>
            <person name="De Luna E."/>
            <person name="Martienssen R.A."/>
            <person name="Minamino N."/>
            <person name="Mizutani M."/>
            <person name="Mizutani M."/>
            <person name="Mochizuki N."/>
            <person name="Monte I."/>
            <person name="Mosher R."/>
            <person name="Nagasaki H."/>
            <person name="Nakagami H."/>
            <person name="Naramoto S."/>
            <person name="Nishitani K."/>
            <person name="Ohtani M."/>
            <person name="Okamoto T."/>
            <person name="Okumura M."/>
            <person name="Phillips J."/>
            <person name="Pollak B."/>
            <person name="Reinders A."/>
            <person name="Rovekamp M."/>
            <person name="Sano R."/>
            <person name="Sawa S."/>
            <person name="Schmid M.W."/>
            <person name="Shirakawa M."/>
            <person name="Solano R."/>
            <person name="Spunde A."/>
            <person name="Suetsugu N."/>
            <person name="Sugano S."/>
            <person name="Sugiyama A."/>
            <person name="Sun R."/>
            <person name="Suzuki Y."/>
            <person name="Takenaka M."/>
            <person name="Takezawa D."/>
            <person name="Tomogane H."/>
            <person name="Tsuzuki M."/>
            <person name="Ueda T."/>
            <person name="Umeda M."/>
            <person name="Ward J.M."/>
            <person name="Watanabe Y."/>
            <person name="Yazaki K."/>
            <person name="Yokoyama R."/>
            <person name="Yoshitake Y."/>
            <person name="Yotsui I."/>
            <person name="Zachgo S."/>
            <person name="Schmutz J."/>
        </authorList>
    </citation>
    <scope>NUCLEOTIDE SEQUENCE [LARGE SCALE GENOMIC DNA]</scope>
    <source>
        <strain evidence="3">Tak-1</strain>
    </source>
</reference>
<protein>
    <submittedName>
        <fullName evidence="2">Uncharacterized protein</fullName>
    </submittedName>
</protein>
<feature type="region of interest" description="Disordered" evidence="1">
    <location>
        <begin position="1"/>
        <end position="23"/>
    </location>
</feature>
<keyword evidence="3" id="KW-1185">Reference proteome</keyword>
<gene>
    <name evidence="2" type="ORF">MARPO_0048s0049</name>
</gene>
<sequence>MVQGRTTPVETEQTSISPLSKGSQLTKIWRLQTDSPRDHTEEFNFAETTELPPTSPQKNLNSGDVTLNLQTCNSCTTFIGKISKSIAATLKP</sequence>
<dbReference type="AlphaFoldDB" id="A0A2R6WYJ2"/>
<dbReference type="Proteomes" id="UP000244005">
    <property type="component" value="Unassembled WGS sequence"/>
</dbReference>
<proteinExistence type="predicted"/>